<name>A0A5P8D4D8_9CAUD</name>
<proteinExistence type="predicted"/>
<evidence type="ECO:0000313" key="1">
    <source>
        <dbReference type="EMBL" id="QFP93863.1"/>
    </source>
</evidence>
<keyword evidence="2" id="KW-1185">Reference proteome</keyword>
<dbReference type="InterPro" id="IPR021808">
    <property type="entry name" value="DUF3383"/>
</dbReference>
<dbReference type="Proteomes" id="UP000326781">
    <property type="component" value="Segment"/>
</dbReference>
<protein>
    <recommendedName>
        <fullName evidence="3">Tail sheath protein</fullName>
    </recommendedName>
</protein>
<evidence type="ECO:0008006" key="3">
    <source>
        <dbReference type="Google" id="ProtNLM"/>
    </source>
</evidence>
<organism evidence="1 2">
    <name type="scientific">Pectobacterium phage Wc4</name>
    <dbReference type="NCBI Taxonomy" id="2652428"/>
    <lineage>
        <taxon>Viruses</taxon>
        <taxon>Duplodnaviria</taxon>
        <taxon>Heunggongvirae</taxon>
        <taxon>Uroviricota</taxon>
        <taxon>Caudoviricetes</taxon>
        <taxon>Andersonviridae</taxon>
        <taxon>Andersonviridae incertae sedis</taxon>
        <taxon>Arnovirus</taxon>
        <taxon>Arnovirus Wc4</taxon>
    </lineage>
</organism>
<dbReference type="Pfam" id="PF11863">
    <property type="entry name" value="DUF3383"/>
    <property type="match status" value="1"/>
</dbReference>
<sequence>MAEWLPIVQVDITLNTTGSTREGFGLPLFVANTDAFPERVKYFTSLESVLALFDENSAVYKAAVKLWSQTPKVSQLSVARRDMQYLLSIPDAPAAGTLYSVQLTGGDGIASTISVTASAGDTAQTVFTNLVAAINADPTFGTQSGLVKATQTGIGALARLLLESANPAANFLRASVASGSAMTVAPSVADTPAQFLSRIQEEDDSWYFLAIEDRTVATVEGVSAYIGASTSRKLFFTATDLAAALVGTNLPNATDWVARQAQSNVPRTVILWHQTAASDYPELAYIGYGAPYDAGSISWGNAQLSGVTYSTQASGRPLNSGQKAALETRNCNYIEFDGGVSVVRHGKVSGGEWIDVIRGTDWMRSDLTISLRDLLVNQKGGKITYDDRGITRVRQVIESSLERAVARNFLESYQVNVPRASSISTELKRQRILKDVSFTGILAGAINDVNLQGSVAYE</sequence>
<reference evidence="1 2" key="1">
    <citation type="submission" date="2019-08" db="EMBL/GenBank/DDBJ databases">
        <title>Six bacteriophages against potato bacterial diseases.</title>
        <authorList>
            <person name="Zhang X."/>
            <person name="Kering K."/>
        </authorList>
    </citation>
    <scope>NUCLEOTIDE SEQUENCE [LARGE SCALE GENOMIC DNA]</scope>
</reference>
<dbReference type="EMBL" id="MN270891">
    <property type="protein sequence ID" value="QFP93863.1"/>
    <property type="molecule type" value="Genomic_DNA"/>
</dbReference>
<evidence type="ECO:0000313" key="2">
    <source>
        <dbReference type="Proteomes" id="UP000326781"/>
    </source>
</evidence>
<accession>A0A5P8D4D8</accession>